<feature type="transmembrane region" description="Helical" evidence="1">
    <location>
        <begin position="56"/>
        <end position="80"/>
    </location>
</feature>
<accession>A0A974P6N4</accession>
<dbReference type="AlphaFoldDB" id="A0A974P6N4"/>
<sequence>MFFALFALIGLLIAAAAASLQPWSVALIVPAAGLFKVVDVNFDARLHHAIPTETRATIAAVKSFAGQVIMTGMLMVFGVLAQGVSYRIAFMACGGAIALIGLGALARNRLSPPASTQT</sequence>
<proteinExistence type="predicted"/>
<protein>
    <recommendedName>
        <fullName evidence="3">MFS transporter</fullName>
    </recommendedName>
</protein>
<keyword evidence="1" id="KW-0472">Membrane</keyword>
<evidence type="ECO:0000313" key="2">
    <source>
        <dbReference type="EMBL" id="QQZ51374.1"/>
    </source>
</evidence>
<gene>
    <name evidence="2" type="ORF">JKL49_10210</name>
</gene>
<dbReference type="SUPFAM" id="SSF103473">
    <property type="entry name" value="MFS general substrate transporter"/>
    <property type="match status" value="1"/>
</dbReference>
<organism evidence="2">
    <name type="scientific">Phenylobacterium glaciei</name>
    <dbReference type="NCBI Taxonomy" id="2803784"/>
    <lineage>
        <taxon>Bacteria</taxon>
        <taxon>Pseudomonadati</taxon>
        <taxon>Pseudomonadota</taxon>
        <taxon>Alphaproteobacteria</taxon>
        <taxon>Caulobacterales</taxon>
        <taxon>Caulobacteraceae</taxon>
        <taxon>Phenylobacterium</taxon>
    </lineage>
</organism>
<keyword evidence="1" id="KW-0812">Transmembrane</keyword>
<dbReference type="EMBL" id="CP068570">
    <property type="protein sequence ID" value="QQZ51374.1"/>
    <property type="molecule type" value="Genomic_DNA"/>
</dbReference>
<evidence type="ECO:0000256" key="1">
    <source>
        <dbReference type="SAM" id="Phobius"/>
    </source>
</evidence>
<keyword evidence="1" id="KW-1133">Transmembrane helix</keyword>
<reference evidence="2" key="1">
    <citation type="submission" date="2021-01" db="EMBL/GenBank/DDBJ databases">
        <title>Genome sequence of Phenylobacterium sp. 20VBR1 isolated from a valley glaceir, Ny-Alesund, Svalbard.</title>
        <authorList>
            <person name="Thomas F.A."/>
            <person name="Krishnan K.P."/>
            <person name="Sinha R.K."/>
        </authorList>
    </citation>
    <scope>NUCLEOTIDE SEQUENCE</scope>
    <source>
        <strain evidence="2">20VBR1</strain>
    </source>
</reference>
<evidence type="ECO:0008006" key="3">
    <source>
        <dbReference type="Google" id="ProtNLM"/>
    </source>
</evidence>
<feature type="transmembrane region" description="Helical" evidence="1">
    <location>
        <begin position="86"/>
        <end position="106"/>
    </location>
</feature>
<dbReference type="InterPro" id="IPR036259">
    <property type="entry name" value="MFS_trans_sf"/>
</dbReference>
<name>A0A974P6N4_9CAUL</name>